<protein>
    <submittedName>
        <fullName evidence="3">Reductase</fullName>
    </submittedName>
</protein>
<dbReference type="Pfam" id="PF01370">
    <property type="entry name" value="Epimerase"/>
    <property type="match status" value="1"/>
</dbReference>
<reference evidence="3" key="1">
    <citation type="submission" date="2021-01" db="EMBL/GenBank/DDBJ databases">
        <title>Whole genome shotgun sequence of Virgisporangium ochraceum NBRC 16418.</title>
        <authorList>
            <person name="Komaki H."/>
            <person name="Tamura T."/>
        </authorList>
    </citation>
    <scope>NUCLEOTIDE SEQUENCE</scope>
    <source>
        <strain evidence="3">NBRC 16418</strain>
    </source>
</reference>
<dbReference type="AlphaFoldDB" id="A0A8J3ZYS4"/>
<sequence length="301" mass="31592">MRPVLLFGASGFLGAHVRAALQPHAPLLCPGRDRCDLLTAGAVELAARLRATGAGTVVNCTGRLDGSVADLVSANTMVTAKLIDAVERVDPTIRLVRLGSAGEYGPVPHGEAATEDGPATPVSEYGVSHLAATTLLAVASRRHRVDGVTLRVFNPVGTGQRGANLLGRAAERMAMALATGAGSITLGPLTSHRDFVDARDVASAVLAVVTAPYLPARVVNIGSGRAVATRDAVELLARVAGFRGEVREEYVGSTRSAGVDWMLADIERARDTIGWQPVWRLADTVETIWAEQRPVAQGSRR</sequence>
<comment type="similarity">
    <text evidence="1">Belongs to the NAD(P)-dependent epimerase/dehydratase family.</text>
</comment>
<dbReference type="EMBL" id="BOPH01000097">
    <property type="protein sequence ID" value="GIJ72106.1"/>
    <property type="molecule type" value="Genomic_DNA"/>
</dbReference>
<dbReference type="SUPFAM" id="SSF51735">
    <property type="entry name" value="NAD(P)-binding Rossmann-fold domains"/>
    <property type="match status" value="1"/>
</dbReference>
<dbReference type="Gene3D" id="3.40.50.720">
    <property type="entry name" value="NAD(P)-binding Rossmann-like Domain"/>
    <property type="match status" value="1"/>
</dbReference>
<dbReference type="InterPro" id="IPR001509">
    <property type="entry name" value="Epimerase_deHydtase"/>
</dbReference>
<dbReference type="RefSeq" id="WP_203931965.1">
    <property type="nucleotide sequence ID" value="NZ_BOPH01000097.1"/>
</dbReference>
<dbReference type="InterPro" id="IPR036291">
    <property type="entry name" value="NAD(P)-bd_dom_sf"/>
</dbReference>
<dbReference type="Gene3D" id="3.90.25.10">
    <property type="entry name" value="UDP-galactose 4-epimerase, domain 1"/>
    <property type="match status" value="1"/>
</dbReference>
<evidence type="ECO:0000313" key="4">
    <source>
        <dbReference type="Proteomes" id="UP000635606"/>
    </source>
</evidence>
<feature type="domain" description="NAD-dependent epimerase/dehydratase" evidence="2">
    <location>
        <begin position="4"/>
        <end position="222"/>
    </location>
</feature>
<comment type="caution">
    <text evidence="3">The sequence shown here is derived from an EMBL/GenBank/DDBJ whole genome shotgun (WGS) entry which is preliminary data.</text>
</comment>
<evidence type="ECO:0000256" key="1">
    <source>
        <dbReference type="ARBA" id="ARBA00007637"/>
    </source>
</evidence>
<organism evidence="3 4">
    <name type="scientific">Virgisporangium ochraceum</name>
    <dbReference type="NCBI Taxonomy" id="65505"/>
    <lineage>
        <taxon>Bacteria</taxon>
        <taxon>Bacillati</taxon>
        <taxon>Actinomycetota</taxon>
        <taxon>Actinomycetes</taxon>
        <taxon>Micromonosporales</taxon>
        <taxon>Micromonosporaceae</taxon>
        <taxon>Virgisporangium</taxon>
    </lineage>
</organism>
<evidence type="ECO:0000313" key="3">
    <source>
        <dbReference type="EMBL" id="GIJ72106.1"/>
    </source>
</evidence>
<name>A0A8J3ZYS4_9ACTN</name>
<accession>A0A8J3ZYS4</accession>
<dbReference type="Proteomes" id="UP000635606">
    <property type="component" value="Unassembled WGS sequence"/>
</dbReference>
<keyword evidence="4" id="KW-1185">Reference proteome</keyword>
<gene>
    <name evidence="3" type="ORF">Voc01_070230</name>
</gene>
<proteinExistence type="inferred from homology"/>
<evidence type="ECO:0000259" key="2">
    <source>
        <dbReference type="Pfam" id="PF01370"/>
    </source>
</evidence>
<dbReference type="PANTHER" id="PTHR43000">
    <property type="entry name" value="DTDP-D-GLUCOSE 4,6-DEHYDRATASE-RELATED"/>
    <property type="match status" value="1"/>
</dbReference>